<evidence type="ECO:0000256" key="5">
    <source>
        <dbReference type="HAMAP-Rule" id="MF_01925"/>
    </source>
</evidence>
<comment type="catalytic activity">
    <reaction evidence="5">
        <text>L-proline + NAD(+) = (S)-1-pyrroline-5-carboxylate + NADH + 2 H(+)</text>
        <dbReference type="Rhea" id="RHEA:14105"/>
        <dbReference type="ChEBI" id="CHEBI:15378"/>
        <dbReference type="ChEBI" id="CHEBI:17388"/>
        <dbReference type="ChEBI" id="CHEBI:57540"/>
        <dbReference type="ChEBI" id="CHEBI:57945"/>
        <dbReference type="ChEBI" id="CHEBI:60039"/>
        <dbReference type="EC" id="1.5.1.2"/>
    </reaction>
</comment>
<dbReference type="Pfam" id="PF14748">
    <property type="entry name" value="P5CR_dimer"/>
    <property type="match status" value="1"/>
</dbReference>
<sequence>MSAGEARRSGLAIVGGGKIGEALLSGLVRRGGPEGIVVCERSAERAAQLTERYGVPVLGLAEAAARARVLLLAVKPQDIGTLLGSLAGSVDAGHLVVSVAAGVPTSTIEAALPEGVPVVRVMPNTPALVDEGMSVLSAGAHADEGHLDEAEALLAAVGRVRRVPEAQQDAVTALSGSGPAYFFYLVEAMVDAGILLGLPRDLAVDLIVQTALGSAVMLRDSGEHPVQLREAVTSPGGTTIAAIRELERHSVRAALIAAIEAAHARSVELGRAARDR</sequence>
<evidence type="ECO:0000259" key="9">
    <source>
        <dbReference type="Pfam" id="PF03807"/>
    </source>
</evidence>
<dbReference type="InterPro" id="IPR036291">
    <property type="entry name" value="NAD(P)-bd_dom_sf"/>
</dbReference>
<evidence type="ECO:0000259" key="10">
    <source>
        <dbReference type="Pfam" id="PF14748"/>
    </source>
</evidence>
<keyword evidence="5" id="KW-0963">Cytoplasm</keyword>
<dbReference type="InterPro" id="IPR028939">
    <property type="entry name" value="P5C_Rdtase_cat_N"/>
</dbReference>
<feature type="domain" description="Pyrroline-5-carboxylate reductase dimerisation" evidence="10">
    <location>
        <begin position="165"/>
        <end position="269"/>
    </location>
</feature>
<evidence type="ECO:0000256" key="7">
    <source>
        <dbReference type="PIRSR" id="PIRSR000193-1"/>
    </source>
</evidence>
<comment type="catalytic activity">
    <reaction evidence="5 8">
        <text>L-proline + NADP(+) = (S)-1-pyrroline-5-carboxylate + NADPH + 2 H(+)</text>
        <dbReference type="Rhea" id="RHEA:14109"/>
        <dbReference type="ChEBI" id="CHEBI:15378"/>
        <dbReference type="ChEBI" id="CHEBI:17388"/>
        <dbReference type="ChEBI" id="CHEBI:57783"/>
        <dbReference type="ChEBI" id="CHEBI:58349"/>
        <dbReference type="ChEBI" id="CHEBI:60039"/>
        <dbReference type="EC" id="1.5.1.2"/>
    </reaction>
</comment>
<dbReference type="STRING" id="1137991.SAMN05660642_00657"/>
<proteinExistence type="inferred from homology"/>
<dbReference type="InterPro" id="IPR000304">
    <property type="entry name" value="Pyrroline-COOH_reductase"/>
</dbReference>
<protein>
    <recommendedName>
        <fullName evidence="5 6">Pyrroline-5-carboxylate reductase</fullName>
        <shortName evidence="5">P5C reductase</shortName>
        <shortName evidence="5">P5CR</shortName>
        <ecNumber evidence="5 6">1.5.1.2</ecNumber>
    </recommendedName>
    <alternativeName>
        <fullName evidence="5">PCA reductase</fullName>
    </alternativeName>
</protein>
<dbReference type="HAMAP" id="MF_01925">
    <property type="entry name" value="P5C_reductase"/>
    <property type="match status" value="1"/>
</dbReference>
<keyword evidence="12" id="KW-1185">Reference proteome</keyword>
<feature type="domain" description="Pyrroline-5-carboxylate reductase catalytic N-terminal" evidence="9">
    <location>
        <begin position="11"/>
        <end position="102"/>
    </location>
</feature>
<evidence type="ECO:0000256" key="8">
    <source>
        <dbReference type="RuleBase" id="RU003903"/>
    </source>
</evidence>
<comment type="subcellular location">
    <subcellularLocation>
        <location evidence="5">Cytoplasm</location>
    </subcellularLocation>
</comment>
<dbReference type="PANTHER" id="PTHR11645:SF0">
    <property type="entry name" value="PYRROLINE-5-CARBOXYLATE REDUCTASE 3"/>
    <property type="match status" value="1"/>
</dbReference>
<dbReference type="SUPFAM" id="SSF48179">
    <property type="entry name" value="6-phosphogluconate dehydrogenase C-terminal domain-like"/>
    <property type="match status" value="1"/>
</dbReference>
<accession>A0A1G9LZY5</accession>
<dbReference type="InterPro" id="IPR053790">
    <property type="entry name" value="P5CR-like_CS"/>
</dbReference>
<dbReference type="PIRSF" id="PIRSF000193">
    <property type="entry name" value="Pyrrol-5-carb_rd"/>
    <property type="match status" value="1"/>
</dbReference>
<comment type="pathway">
    <text evidence="5 8">Amino-acid biosynthesis; L-proline biosynthesis; L-proline from L-glutamate 5-semialdehyde: step 1/1.</text>
</comment>
<dbReference type="EC" id="1.5.1.2" evidence="5 6"/>
<keyword evidence="2 5" id="KW-0521">NADP</keyword>
<dbReference type="UniPathway" id="UPA00098">
    <property type="reaction ID" value="UER00361"/>
</dbReference>
<comment type="similarity">
    <text evidence="1 5 8">Belongs to the pyrroline-5-carboxylate reductase family.</text>
</comment>
<dbReference type="SUPFAM" id="SSF51735">
    <property type="entry name" value="NAD(P)-binding Rossmann-fold domains"/>
    <property type="match status" value="1"/>
</dbReference>
<dbReference type="GO" id="GO:0004735">
    <property type="term" value="F:pyrroline-5-carboxylate reductase activity"/>
    <property type="evidence" value="ECO:0007669"/>
    <property type="project" value="UniProtKB-UniRule"/>
</dbReference>
<keyword evidence="3 5" id="KW-0560">Oxidoreductase</keyword>
<feature type="binding site" evidence="7">
    <location>
        <begin position="73"/>
        <end position="76"/>
    </location>
    <ligand>
        <name>NADP(+)</name>
        <dbReference type="ChEBI" id="CHEBI:58349"/>
    </ligand>
</feature>
<evidence type="ECO:0000256" key="1">
    <source>
        <dbReference type="ARBA" id="ARBA00005525"/>
    </source>
</evidence>
<evidence type="ECO:0000256" key="4">
    <source>
        <dbReference type="ARBA" id="ARBA00058118"/>
    </source>
</evidence>
<dbReference type="Gene3D" id="1.10.3730.10">
    <property type="entry name" value="ProC C-terminal domain-like"/>
    <property type="match status" value="1"/>
</dbReference>
<dbReference type="AlphaFoldDB" id="A0A1G9LZY5"/>
<gene>
    <name evidence="5" type="primary">proC</name>
    <name evidence="11" type="ORF">SAMN05660642_00657</name>
</gene>
<evidence type="ECO:0000313" key="11">
    <source>
        <dbReference type="EMBL" id="SDL67454.1"/>
    </source>
</evidence>
<dbReference type="Pfam" id="PF03807">
    <property type="entry name" value="F420_oxidored"/>
    <property type="match status" value="1"/>
</dbReference>
<keyword evidence="5 8" id="KW-0028">Amino-acid biosynthesis</keyword>
<dbReference type="FunFam" id="1.10.3730.10:FF:000001">
    <property type="entry name" value="Pyrroline-5-carboxylate reductase"/>
    <property type="match status" value="1"/>
</dbReference>
<comment type="function">
    <text evidence="4 5">Catalyzes the reduction of 1-pyrroline-5-carboxylate (PCA) to L-proline.</text>
</comment>
<keyword evidence="5 8" id="KW-0641">Proline biosynthesis</keyword>
<dbReference type="RefSeq" id="WP_091213590.1">
    <property type="nucleotide sequence ID" value="NZ_FNHE01000001.1"/>
</dbReference>
<dbReference type="Proteomes" id="UP000198680">
    <property type="component" value="Unassembled WGS sequence"/>
</dbReference>
<dbReference type="PROSITE" id="PS00521">
    <property type="entry name" value="P5CR"/>
    <property type="match status" value="1"/>
</dbReference>
<dbReference type="PANTHER" id="PTHR11645">
    <property type="entry name" value="PYRROLINE-5-CARBOXYLATE REDUCTASE"/>
    <property type="match status" value="1"/>
</dbReference>
<evidence type="ECO:0000256" key="6">
    <source>
        <dbReference type="NCBIfam" id="TIGR00112"/>
    </source>
</evidence>
<evidence type="ECO:0000256" key="3">
    <source>
        <dbReference type="ARBA" id="ARBA00023002"/>
    </source>
</evidence>
<dbReference type="EMBL" id="FNHE01000001">
    <property type="protein sequence ID" value="SDL67454.1"/>
    <property type="molecule type" value="Genomic_DNA"/>
</dbReference>
<evidence type="ECO:0000256" key="2">
    <source>
        <dbReference type="ARBA" id="ARBA00022857"/>
    </source>
</evidence>
<name>A0A1G9LZY5_9ACTN</name>
<evidence type="ECO:0000313" key="12">
    <source>
        <dbReference type="Proteomes" id="UP000198680"/>
    </source>
</evidence>
<organism evidence="11 12">
    <name type="scientific">Geodermatophilus siccatus</name>
    <dbReference type="NCBI Taxonomy" id="1137991"/>
    <lineage>
        <taxon>Bacteria</taxon>
        <taxon>Bacillati</taxon>
        <taxon>Actinomycetota</taxon>
        <taxon>Actinomycetes</taxon>
        <taxon>Geodermatophilales</taxon>
        <taxon>Geodermatophilaceae</taxon>
        <taxon>Geodermatophilus</taxon>
    </lineage>
</organism>
<dbReference type="OrthoDB" id="9805754at2"/>
<dbReference type="GO" id="GO:0055129">
    <property type="term" value="P:L-proline biosynthetic process"/>
    <property type="evidence" value="ECO:0007669"/>
    <property type="project" value="UniProtKB-UniRule"/>
</dbReference>
<dbReference type="NCBIfam" id="TIGR00112">
    <property type="entry name" value="proC"/>
    <property type="match status" value="1"/>
</dbReference>
<dbReference type="InterPro" id="IPR008927">
    <property type="entry name" value="6-PGluconate_DH-like_C_sf"/>
</dbReference>
<dbReference type="InterPro" id="IPR029036">
    <property type="entry name" value="P5CR_dimer"/>
</dbReference>
<dbReference type="GO" id="GO:0005737">
    <property type="term" value="C:cytoplasm"/>
    <property type="evidence" value="ECO:0007669"/>
    <property type="project" value="UniProtKB-SubCell"/>
</dbReference>
<dbReference type="Gene3D" id="3.40.50.720">
    <property type="entry name" value="NAD(P)-binding Rossmann-like Domain"/>
    <property type="match status" value="1"/>
</dbReference>
<reference evidence="12" key="1">
    <citation type="submission" date="2016-10" db="EMBL/GenBank/DDBJ databases">
        <authorList>
            <person name="Varghese N."/>
            <person name="Submissions S."/>
        </authorList>
    </citation>
    <scope>NUCLEOTIDE SEQUENCE [LARGE SCALE GENOMIC DNA]</scope>
    <source>
        <strain evidence="12">DSM 45419</strain>
    </source>
</reference>